<feature type="signal peptide" evidence="2">
    <location>
        <begin position="1"/>
        <end position="22"/>
    </location>
</feature>
<evidence type="ECO:0000313" key="3">
    <source>
        <dbReference type="EMBL" id="MDI5971865.1"/>
    </source>
</evidence>
<evidence type="ECO:0000256" key="2">
    <source>
        <dbReference type="SAM" id="SignalP"/>
    </source>
</evidence>
<gene>
    <name evidence="3" type="ORF">POF50_021440</name>
</gene>
<keyword evidence="2" id="KW-0732">Signal</keyword>
<accession>A0AA90KHI4</accession>
<keyword evidence="1" id="KW-0812">Transmembrane</keyword>
<sequence>MNSSKPGLLAQAAMVTGCGAMAALTGVDLDSYHLPLAWNLSCSTAVFSALLHLTTTAAAAWGTRTHRCPLPDCDFTVRLQHVDAGENRRWQEIAAHHPHTL</sequence>
<protein>
    <submittedName>
        <fullName evidence="3">Uncharacterized protein</fullName>
    </submittedName>
</protein>
<evidence type="ECO:0000256" key="1">
    <source>
        <dbReference type="SAM" id="Phobius"/>
    </source>
</evidence>
<keyword evidence="1" id="KW-0472">Membrane</keyword>
<reference evidence="3" key="1">
    <citation type="submission" date="2023-05" db="EMBL/GenBank/DDBJ databases">
        <title>Streptantibioticus silvisoli sp. nov., acidotolerant actinomycetes 1 from pine litter.</title>
        <authorList>
            <person name="Swiecimska M."/>
            <person name="Golinska P."/>
            <person name="Sangal V."/>
            <person name="Wachnowicz B."/>
            <person name="Goodfellow M."/>
        </authorList>
    </citation>
    <scope>NUCLEOTIDE SEQUENCE</scope>
    <source>
        <strain evidence="3">SL13</strain>
    </source>
</reference>
<name>A0AA90KHI4_9ACTN</name>
<comment type="caution">
    <text evidence="3">The sequence shown here is derived from an EMBL/GenBank/DDBJ whole genome shotgun (WGS) entry which is preliminary data.</text>
</comment>
<proteinExistence type="predicted"/>
<feature type="chain" id="PRO_5041656495" evidence="2">
    <location>
        <begin position="23"/>
        <end position="101"/>
    </location>
</feature>
<dbReference type="AlphaFoldDB" id="A0AA90KHI4"/>
<keyword evidence="1" id="KW-1133">Transmembrane helix</keyword>
<dbReference type="EMBL" id="JABXJJ020000026">
    <property type="protein sequence ID" value="MDI5971865.1"/>
    <property type="molecule type" value="Genomic_DNA"/>
</dbReference>
<dbReference type="PROSITE" id="PS51257">
    <property type="entry name" value="PROKAR_LIPOPROTEIN"/>
    <property type="match status" value="1"/>
</dbReference>
<feature type="transmembrane region" description="Helical" evidence="1">
    <location>
        <begin position="38"/>
        <end position="61"/>
    </location>
</feature>
<dbReference type="RefSeq" id="WP_271317993.1">
    <property type="nucleotide sequence ID" value="NZ_JABXJJ020000026.1"/>
</dbReference>
<organism evidence="3">
    <name type="scientific">Streptantibioticus silvisoli</name>
    <dbReference type="NCBI Taxonomy" id="2705255"/>
    <lineage>
        <taxon>Bacteria</taxon>
        <taxon>Bacillati</taxon>
        <taxon>Actinomycetota</taxon>
        <taxon>Actinomycetes</taxon>
        <taxon>Kitasatosporales</taxon>
        <taxon>Streptomycetaceae</taxon>
        <taxon>Streptantibioticus</taxon>
    </lineage>
</organism>